<name>A0A8S1ZS88_ARAAE</name>
<reference evidence="3" key="1">
    <citation type="submission" date="2021-01" db="EMBL/GenBank/DDBJ databases">
        <authorList>
            <person name="Bezrukov I."/>
        </authorList>
    </citation>
    <scope>NUCLEOTIDE SEQUENCE</scope>
</reference>
<evidence type="ECO:0000313" key="4">
    <source>
        <dbReference type="Proteomes" id="UP000682877"/>
    </source>
</evidence>
<feature type="region of interest" description="Disordered" evidence="1">
    <location>
        <begin position="53"/>
        <end position="86"/>
    </location>
</feature>
<dbReference type="EMBL" id="LR999451">
    <property type="protein sequence ID" value="CAE5959432.1"/>
    <property type="molecule type" value="Genomic_DNA"/>
</dbReference>
<evidence type="ECO:0000259" key="2">
    <source>
        <dbReference type="Pfam" id="PF03078"/>
    </source>
</evidence>
<sequence length="552" mass="62683">MDGDQERKRVSSRHAARGFAIINERIQPLLGPVHASLRRREISRGKRVVEADLEPTPEEEAVEMEEEIKPAKPAKRTRKKKKPPTPEEYYSYLKSMDFEGTRHPHRETMAALGIAEDVDYLAETCGLKTFLGYSFEGYQEETCQLLATLDVHFYADEQEEENERGFGYITFSVKGRDHSLTIRELNLLYGFPSKEGLVQNFDKRELQAFWKTIAGPGDYIPSKSKSSSIRSPVVRYLHQSIASMFFAKKITGTMSEGDASPTWIDMAYLRKKGYLDKTAPDGVLLYVFNHPEEGTSRLLLPCTNHTTIRAGENIDFCPPSFILYDSQVAPASPPPQAMHEDDQEQTQDAPDDYAPERFFFEEYKAPRQTKSEREAHKRIGLLQGLGKFQGKAMRGLSKKVDSLTTMVKKMALQITDLQKKSKHSPSSSEERGTLRRSGSSSMAPRHAVKADPPRYSSFEPRQRESQEESAPLPKRSQRHRSKQKVQRPSPEADSTRELDDTSSLHVEQPAPEPTDPPYMQDNIDVEQPLPESSTAPSYTQESMDEFLDTYFA</sequence>
<keyword evidence="4" id="KW-1185">Reference proteome</keyword>
<organism evidence="3 4">
    <name type="scientific">Arabidopsis arenosa</name>
    <name type="common">Sand rock-cress</name>
    <name type="synonym">Cardaminopsis arenosa</name>
    <dbReference type="NCBI Taxonomy" id="38785"/>
    <lineage>
        <taxon>Eukaryota</taxon>
        <taxon>Viridiplantae</taxon>
        <taxon>Streptophyta</taxon>
        <taxon>Embryophyta</taxon>
        <taxon>Tracheophyta</taxon>
        <taxon>Spermatophyta</taxon>
        <taxon>Magnoliopsida</taxon>
        <taxon>eudicotyledons</taxon>
        <taxon>Gunneridae</taxon>
        <taxon>Pentapetalae</taxon>
        <taxon>rosids</taxon>
        <taxon>malvids</taxon>
        <taxon>Brassicales</taxon>
        <taxon>Brassicaceae</taxon>
        <taxon>Camelineae</taxon>
        <taxon>Arabidopsis</taxon>
    </lineage>
</organism>
<feature type="compositionally biased region" description="Basic residues" evidence="1">
    <location>
        <begin position="475"/>
        <end position="485"/>
    </location>
</feature>
<feature type="region of interest" description="Disordered" evidence="1">
    <location>
        <begin position="414"/>
        <end position="552"/>
    </location>
</feature>
<dbReference type="InterPro" id="IPR004312">
    <property type="entry name" value="ATHILA_Orf1_C"/>
</dbReference>
<gene>
    <name evidence="3" type="ORF">AARE701A_LOCUS2956</name>
</gene>
<dbReference type="AlphaFoldDB" id="A0A8S1ZS88"/>
<feature type="domain" description="Arabidopsis retrotransposon Orf1 C-terminal" evidence="2">
    <location>
        <begin position="38"/>
        <end position="258"/>
    </location>
</feature>
<accession>A0A8S1ZS88</accession>
<dbReference type="Pfam" id="PF03078">
    <property type="entry name" value="ATHILA"/>
    <property type="match status" value="1"/>
</dbReference>
<evidence type="ECO:0000256" key="1">
    <source>
        <dbReference type="SAM" id="MobiDB-lite"/>
    </source>
</evidence>
<feature type="compositionally biased region" description="Basic residues" evidence="1">
    <location>
        <begin position="72"/>
        <end position="83"/>
    </location>
</feature>
<feature type="compositionally biased region" description="Polar residues" evidence="1">
    <location>
        <begin position="530"/>
        <end position="541"/>
    </location>
</feature>
<feature type="region of interest" description="Disordered" evidence="1">
    <location>
        <begin position="328"/>
        <end position="350"/>
    </location>
</feature>
<dbReference type="Proteomes" id="UP000682877">
    <property type="component" value="Chromosome 1"/>
</dbReference>
<evidence type="ECO:0000313" key="3">
    <source>
        <dbReference type="EMBL" id="CAE5959432.1"/>
    </source>
</evidence>
<feature type="compositionally biased region" description="Acidic residues" evidence="1">
    <location>
        <begin position="53"/>
        <end position="66"/>
    </location>
</feature>
<feature type="compositionally biased region" description="Acidic residues" evidence="1">
    <location>
        <begin position="542"/>
        <end position="552"/>
    </location>
</feature>
<feature type="compositionally biased region" description="Acidic residues" evidence="1">
    <location>
        <begin position="341"/>
        <end position="350"/>
    </location>
</feature>
<proteinExistence type="predicted"/>
<protein>
    <recommendedName>
        <fullName evidence="2">Arabidopsis retrotransposon Orf1 C-terminal domain-containing protein</fullName>
    </recommendedName>
</protein>